<accession>A0A2K8QMW8</accession>
<protein>
    <submittedName>
        <fullName evidence="1">Glutathione transferase GstA</fullName>
    </submittedName>
</protein>
<dbReference type="GO" id="GO:0016740">
    <property type="term" value="F:transferase activity"/>
    <property type="evidence" value="ECO:0007669"/>
    <property type="project" value="UniProtKB-KW"/>
</dbReference>
<dbReference type="PANTHER" id="PTHR44051">
    <property type="entry name" value="GLUTATHIONE S-TRANSFERASE-RELATED"/>
    <property type="match status" value="1"/>
</dbReference>
<evidence type="ECO:0000313" key="2">
    <source>
        <dbReference type="Proteomes" id="UP000231901"/>
    </source>
</evidence>
<dbReference type="Proteomes" id="UP000231901">
    <property type="component" value="Chromosome"/>
</dbReference>
<dbReference type="Gene3D" id="1.20.1050.10">
    <property type="match status" value="1"/>
</dbReference>
<dbReference type="AlphaFoldDB" id="A0A2K8QMW8"/>
<keyword evidence="2" id="KW-1185">Reference proteome</keyword>
<dbReference type="SUPFAM" id="SSF52833">
    <property type="entry name" value="Thioredoxin-like"/>
    <property type="match status" value="1"/>
</dbReference>
<reference evidence="2" key="1">
    <citation type="journal article" date="2018" name="Genome Announc.">
        <title>Complete genome sequence of a Dickeya fangzhongdai type strain causing bleeding canker of pear tree trunks.</title>
        <authorList>
            <person name="Zhao Y."/>
            <person name="Tian Y."/>
            <person name="Li X."/>
            <person name="Hu B."/>
        </authorList>
    </citation>
    <scope>NUCLEOTIDE SEQUENCE [LARGE SCALE GENOMIC DNA]</scope>
    <source>
        <strain evidence="2">DSM 101947</strain>
    </source>
</reference>
<dbReference type="EMBL" id="CP025003">
    <property type="protein sequence ID" value="ATZ94853.1"/>
    <property type="molecule type" value="Genomic_DNA"/>
</dbReference>
<dbReference type="OrthoDB" id="8772754at2"/>
<dbReference type="RefSeq" id="WP_038919410.1">
    <property type="nucleotide sequence ID" value="NZ_BMJF01000002.1"/>
</dbReference>
<dbReference type="InterPro" id="IPR004046">
    <property type="entry name" value="GST_C"/>
</dbReference>
<name>A0A2K8QMW8_9GAMM</name>
<dbReference type="SUPFAM" id="SSF47616">
    <property type="entry name" value="GST C-terminal domain-like"/>
    <property type="match status" value="1"/>
</dbReference>
<dbReference type="KEGG" id="dfn:CVE23_13220"/>
<dbReference type="GeneID" id="66565288"/>
<dbReference type="SFLD" id="SFLDG01150">
    <property type="entry name" value="Main.1:_Beta-like"/>
    <property type="match status" value="1"/>
</dbReference>
<dbReference type="PROSITE" id="PS50404">
    <property type="entry name" value="GST_NTER"/>
    <property type="match status" value="1"/>
</dbReference>
<dbReference type="InterPro" id="IPR004045">
    <property type="entry name" value="Glutathione_S-Trfase_N"/>
</dbReference>
<dbReference type="InterPro" id="IPR040079">
    <property type="entry name" value="Glutathione_S-Trfase"/>
</dbReference>
<dbReference type="InterPro" id="IPR010987">
    <property type="entry name" value="Glutathione-S-Trfase_C-like"/>
</dbReference>
<dbReference type="Pfam" id="PF00043">
    <property type="entry name" value="GST_C"/>
    <property type="match status" value="1"/>
</dbReference>
<dbReference type="NCBIfam" id="NF007831">
    <property type="entry name" value="PRK10542.1"/>
    <property type="match status" value="1"/>
</dbReference>
<evidence type="ECO:0000313" key="1">
    <source>
        <dbReference type="EMBL" id="ATZ94853.1"/>
    </source>
</evidence>
<dbReference type="Gene3D" id="3.40.30.10">
    <property type="entry name" value="Glutaredoxin"/>
    <property type="match status" value="1"/>
</dbReference>
<dbReference type="SFLD" id="SFLDG00358">
    <property type="entry name" value="Main_(cytGST)"/>
    <property type="match status" value="1"/>
</dbReference>
<dbReference type="CDD" id="cd03188">
    <property type="entry name" value="GST_C_Beta"/>
    <property type="match status" value="1"/>
</dbReference>
<dbReference type="PROSITE" id="PS50405">
    <property type="entry name" value="GST_CTER"/>
    <property type="match status" value="1"/>
</dbReference>
<dbReference type="PANTHER" id="PTHR44051:SF8">
    <property type="entry name" value="GLUTATHIONE S-TRANSFERASE GSTA"/>
    <property type="match status" value="1"/>
</dbReference>
<dbReference type="SFLD" id="SFLDS00019">
    <property type="entry name" value="Glutathione_Transferase_(cytos"/>
    <property type="match status" value="1"/>
</dbReference>
<dbReference type="InterPro" id="IPR036282">
    <property type="entry name" value="Glutathione-S-Trfase_C_sf"/>
</dbReference>
<proteinExistence type="predicted"/>
<organism evidence="1 2">
    <name type="scientific">Dickeya fangzhongdai</name>
    <dbReference type="NCBI Taxonomy" id="1778540"/>
    <lineage>
        <taxon>Bacteria</taxon>
        <taxon>Pseudomonadati</taxon>
        <taxon>Pseudomonadota</taxon>
        <taxon>Gammaproteobacteria</taxon>
        <taxon>Enterobacterales</taxon>
        <taxon>Pectobacteriaceae</taxon>
        <taxon>Dickeya</taxon>
    </lineage>
</organism>
<dbReference type="InterPro" id="IPR036249">
    <property type="entry name" value="Thioredoxin-like_sf"/>
</dbReference>
<sequence>MKLYYKPGSCSLFPHIILHETRTKFTLVKVDLRTKKTEQGDDYLLINPKGLVPALALDDGTILTETIAIALYLADKAPQYNLIAPSSTIHHYRAIEWLAYISTELHKSFTPLFRPGTPELYKDLLKSYLEQRFRYLNQVLSEHDYLVGNRFGVADAYLFTICRWAHDLKFDLIQFPALTAYLERVSGRPAVEKALTAEGLDVKY</sequence>
<keyword evidence="1" id="KW-0808">Transferase</keyword>
<dbReference type="CDD" id="cd03057">
    <property type="entry name" value="GST_N_Beta"/>
    <property type="match status" value="1"/>
</dbReference>
<dbReference type="Pfam" id="PF13409">
    <property type="entry name" value="GST_N_2"/>
    <property type="match status" value="1"/>
</dbReference>
<gene>
    <name evidence="1" type="ORF">CVE23_13220</name>
</gene>